<evidence type="ECO:0000313" key="3">
    <source>
        <dbReference type="Proteomes" id="UP000265520"/>
    </source>
</evidence>
<feature type="region of interest" description="Disordered" evidence="1">
    <location>
        <begin position="39"/>
        <end position="60"/>
    </location>
</feature>
<reference evidence="2 3" key="1">
    <citation type="journal article" date="2018" name="Front. Plant Sci.">
        <title>Red Clover (Trifolium pratense) and Zigzag Clover (T. medium) - A Picture of Genomic Similarities and Differences.</title>
        <authorList>
            <person name="Dluhosova J."/>
            <person name="Istvanek J."/>
            <person name="Nedelnik J."/>
            <person name="Repkova J."/>
        </authorList>
    </citation>
    <scope>NUCLEOTIDE SEQUENCE [LARGE SCALE GENOMIC DNA]</scope>
    <source>
        <strain evidence="3">cv. 10/8</strain>
        <tissue evidence="2">Leaf</tissue>
    </source>
</reference>
<dbReference type="EMBL" id="LXQA010128240">
    <property type="protein sequence ID" value="MCI22031.1"/>
    <property type="molecule type" value="Genomic_DNA"/>
</dbReference>
<protein>
    <submittedName>
        <fullName evidence="2">UDP-glucuronate 4-epimerase 3-like</fullName>
    </submittedName>
</protein>
<sequence>MEKASYFNRVRWHTSPAKLCLWTFVFSAAILIFFFRSPATSPLPADPSRRSLRSPSSWGGPVWEKRVRSSARVRS</sequence>
<dbReference type="AlphaFoldDB" id="A0A392QCI0"/>
<feature type="non-terminal residue" evidence="2">
    <location>
        <position position="75"/>
    </location>
</feature>
<name>A0A392QCI0_9FABA</name>
<evidence type="ECO:0000256" key="1">
    <source>
        <dbReference type="SAM" id="MobiDB-lite"/>
    </source>
</evidence>
<dbReference type="Proteomes" id="UP000265520">
    <property type="component" value="Unassembled WGS sequence"/>
</dbReference>
<evidence type="ECO:0000313" key="2">
    <source>
        <dbReference type="EMBL" id="MCI22031.1"/>
    </source>
</evidence>
<organism evidence="2 3">
    <name type="scientific">Trifolium medium</name>
    <dbReference type="NCBI Taxonomy" id="97028"/>
    <lineage>
        <taxon>Eukaryota</taxon>
        <taxon>Viridiplantae</taxon>
        <taxon>Streptophyta</taxon>
        <taxon>Embryophyta</taxon>
        <taxon>Tracheophyta</taxon>
        <taxon>Spermatophyta</taxon>
        <taxon>Magnoliopsida</taxon>
        <taxon>eudicotyledons</taxon>
        <taxon>Gunneridae</taxon>
        <taxon>Pentapetalae</taxon>
        <taxon>rosids</taxon>
        <taxon>fabids</taxon>
        <taxon>Fabales</taxon>
        <taxon>Fabaceae</taxon>
        <taxon>Papilionoideae</taxon>
        <taxon>50 kb inversion clade</taxon>
        <taxon>NPAAA clade</taxon>
        <taxon>Hologalegina</taxon>
        <taxon>IRL clade</taxon>
        <taxon>Trifolieae</taxon>
        <taxon>Trifolium</taxon>
    </lineage>
</organism>
<keyword evidence="3" id="KW-1185">Reference proteome</keyword>
<gene>
    <name evidence="2" type="ORF">A2U01_0043205</name>
</gene>
<comment type="caution">
    <text evidence="2">The sequence shown here is derived from an EMBL/GenBank/DDBJ whole genome shotgun (WGS) entry which is preliminary data.</text>
</comment>
<proteinExistence type="predicted"/>
<accession>A0A392QCI0</accession>